<keyword evidence="1" id="KW-0732">Signal</keyword>
<reference evidence="3 4" key="1">
    <citation type="submission" date="2018-07" db="EMBL/GenBank/DDBJ databases">
        <title>Lottiidibacillus patelloidae gen. nov., sp. nov., isolated from the intestinal tract of a marine limpet and the reclassification of B. taeanensis BH030017T, B. algicola KMM 3737T and B. hwajinpoensis SW-72T as genus Lottiidibacillus.</title>
        <authorList>
            <person name="Liu R."/>
            <person name="Huang Z."/>
        </authorList>
    </citation>
    <scope>NUCLEOTIDE SEQUENCE [LARGE SCALE GENOMIC DNA]</scope>
    <source>
        <strain evidence="3 4">BH030017</strain>
    </source>
</reference>
<feature type="domain" description="Copper amine oxidase-like N-terminal" evidence="2">
    <location>
        <begin position="37"/>
        <end position="142"/>
    </location>
</feature>
<organism evidence="3 4">
    <name type="scientific">Bacillus taeanensis</name>
    <dbReference type="NCBI Taxonomy" id="273032"/>
    <lineage>
        <taxon>Bacteria</taxon>
        <taxon>Bacillati</taxon>
        <taxon>Bacillota</taxon>
        <taxon>Bacilli</taxon>
        <taxon>Bacillales</taxon>
        <taxon>Bacillaceae</taxon>
        <taxon>Bacillus</taxon>
    </lineage>
</organism>
<dbReference type="RefSeq" id="WP_113808210.1">
    <property type="nucleotide sequence ID" value="NZ_QOCW01000033.1"/>
</dbReference>
<dbReference type="AlphaFoldDB" id="A0A366XR54"/>
<feature type="chain" id="PRO_5016669546" description="Copper amine oxidase-like N-terminal domain-containing protein" evidence="1">
    <location>
        <begin position="24"/>
        <end position="752"/>
    </location>
</feature>
<evidence type="ECO:0000313" key="4">
    <source>
        <dbReference type="Proteomes" id="UP000253314"/>
    </source>
</evidence>
<protein>
    <recommendedName>
        <fullName evidence="2">Copper amine oxidase-like N-terminal domain-containing protein</fullName>
    </recommendedName>
</protein>
<dbReference type="Pfam" id="PF13552">
    <property type="entry name" value="DUF4127"/>
    <property type="match status" value="1"/>
</dbReference>
<evidence type="ECO:0000313" key="3">
    <source>
        <dbReference type="EMBL" id="RBW67605.1"/>
    </source>
</evidence>
<gene>
    <name evidence="3" type="ORF">DS031_21280</name>
</gene>
<accession>A0A366XR54</accession>
<comment type="caution">
    <text evidence="3">The sequence shown here is derived from an EMBL/GenBank/DDBJ whole genome shotgun (WGS) entry which is preliminary data.</text>
</comment>
<dbReference type="OrthoDB" id="9789552at2"/>
<sequence>MKKIGIMASIILLISCLSSSSIANPNVSYTPPVKILIDGYYVKSDGLAEFYGNALYLPLQVISSHLGANVTIDQNAEKMTISHKNIQLSFTFNSKTALWNGERITLPKHYIKNGQVMVPHSFIRTLFGASIEWQSATKTAAILSPEVGKLPKSTVISDQTIASLLDLNLFLQQHPFETLTAEEQKVIKRVRKEWAKETPFLMLGEKVFSKDGIFIEELSPANRPIKLMMVPLDSRPANVYYPVKIGALSGFSVMTPPNDWLGDLHEEGNTVLIKDWMKQFAHEAAGFIISIDMLAYGGLVPSRSYNHSLEEVYENLAVIKELKKTYPDKPIYVYDSIQRLTVTINSKYSQKDYSRVREWAQLYDRVYHFNERNDRERLKELETLIPTELLADYQKARKRNHEINKLMIDLLDEGTIDYLILSQDDAAEYGFHRIESEQLQQKLAELGIEEDRAVIFPGTDEIDMVLLSRFSSKFYKISPNYFISYSGTHGEDYLPEYEDIMLDENINRHIIASGGTITTNRDKANIQLMVHTPPIKEKDRVNSVQLFIDEIKSLTNLGIPTAVIDASTFTAEPLFTKKLLEEIDFPQLYGYSAWNTMGNRIGIAIGQASPRFAFMNNQTALFDSDVFKEATKHQAEFLLSRISTDWDYKSNTIKQLRQFAKSIGANGDDLQEDYPIVKRFTLRFMEDMVKQRGAENFDNKRIPHFIKDGNVYYKTISTYEDAFIDLPWKRDFDIAIYPKVTMKNNEEVNLIK</sequence>
<dbReference type="Gene3D" id="3.30.457.10">
    <property type="entry name" value="Copper amine oxidase-like, N-terminal domain"/>
    <property type="match status" value="1"/>
</dbReference>
<proteinExistence type="predicted"/>
<dbReference type="SUPFAM" id="SSF55383">
    <property type="entry name" value="Copper amine oxidase, domain N"/>
    <property type="match status" value="1"/>
</dbReference>
<evidence type="ECO:0000259" key="2">
    <source>
        <dbReference type="Pfam" id="PF07833"/>
    </source>
</evidence>
<dbReference type="Proteomes" id="UP000253314">
    <property type="component" value="Unassembled WGS sequence"/>
</dbReference>
<dbReference type="InterPro" id="IPR036582">
    <property type="entry name" value="Mao_N_sf"/>
</dbReference>
<dbReference type="InterPro" id="IPR025394">
    <property type="entry name" value="DUF4127"/>
</dbReference>
<keyword evidence="4" id="KW-1185">Reference proteome</keyword>
<name>A0A366XR54_9BACI</name>
<dbReference type="Pfam" id="PF07833">
    <property type="entry name" value="Cu_amine_oxidN1"/>
    <property type="match status" value="1"/>
</dbReference>
<feature type="signal peptide" evidence="1">
    <location>
        <begin position="1"/>
        <end position="23"/>
    </location>
</feature>
<evidence type="ECO:0000256" key="1">
    <source>
        <dbReference type="SAM" id="SignalP"/>
    </source>
</evidence>
<dbReference type="InterPro" id="IPR012854">
    <property type="entry name" value="Cu_amine_oxidase-like_N"/>
</dbReference>
<dbReference type="PROSITE" id="PS51257">
    <property type="entry name" value="PROKAR_LIPOPROTEIN"/>
    <property type="match status" value="1"/>
</dbReference>
<dbReference type="EMBL" id="QOCW01000033">
    <property type="protein sequence ID" value="RBW67605.1"/>
    <property type="molecule type" value="Genomic_DNA"/>
</dbReference>